<evidence type="ECO:0000313" key="2">
    <source>
        <dbReference type="EMBL" id="PKI41621.1"/>
    </source>
</evidence>
<dbReference type="Proteomes" id="UP000233551">
    <property type="component" value="Unassembled WGS sequence"/>
</dbReference>
<evidence type="ECO:0000313" key="3">
    <source>
        <dbReference type="Proteomes" id="UP000233551"/>
    </source>
</evidence>
<feature type="region of interest" description="Disordered" evidence="1">
    <location>
        <begin position="298"/>
        <end position="324"/>
    </location>
</feature>
<dbReference type="AlphaFoldDB" id="A0A2I0ICA7"/>
<accession>A0A2I0ICA7</accession>
<dbReference type="EMBL" id="PGOL01003341">
    <property type="protein sequence ID" value="PKI41621.1"/>
    <property type="molecule type" value="Genomic_DNA"/>
</dbReference>
<reference evidence="2 3" key="1">
    <citation type="submission" date="2017-11" db="EMBL/GenBank/DDBJ databases">
        <title>De-novo sequencing of pomegranate (Punica granatum L.) genome.</title>
        <authorList>
            <person name="Akparov Z."/>
            <person name="Amiraslanov A."/>
            <person name="Hajiyeva S."/>
            <person name="Abbasov M."/>
            <person name="Kaur K."/>
            <person name="Hamwieh A."/>
            <person name="Solovyev V."/>
            <person name="Salamov A."/>
            <person name="Braich B."/>
            <person name="Kosarev P."/>
            <person name="Mahmoud A."/>
            <person name="Hajiyev E."/>
            <person name="Babayeva S."/>
            <person name="Izzatullayeva V."/>
            <person name="Mammadov A."/>
            <person name="Mammadov A."/>
            <person name="Sharifova S."/>
            <person name="Ojaghi J."/>
            <person name="Eynullazada K."/>
            <person name="Bayramov B."/>
            <person name="Abdulazimova A."/>
            <person name="Shahmuradov I."/>
        </authorList>
    </citation>
    <scope>NUCLEOTIDE SEQUENCE [LARGE SCALE GENOMIC DNA]</scope>
    <source>
        <strain evidence="3">cv. AG2017</strain>
        <tissue evidence="2">Leaf</tissue>
    </source>
</reference>
<proteinExistence type="predicted"/>
<protein>
    <submittedName>
        <fullName evidence="2">Uncharacterized protein</fullName>
    </submittedName>
</protein>
<evidence type="ECO:0000256" key="1">
    <source>
        <dbReference type="SAM" id="MobiDB-lite"/>
    </source>
</evidence>
<gene>
    <name evidence="2" type="ORF">CRG98_037989</name>
</gene>
<keyword evidence="3" id="KW-1185">Reference proteome</keyword>
<comment type="caution">
    <text evidence="2">The sequence shown here is derived from an EMBL/GenBank/DDBJ whole genome shotgun (WGS) entry which is preliminary data.</text>
</comment>
<name>A0A2I0ICA7_PUNGR</name>
<sequence length="324" mass="35861">MQNCPGYEWSRLPRRMQMMLVASVLHDLRPRLCLVALALCASWRVRGVEVVGCSRKTVASMLSDSLDCLRLRLRRGYLIVGHLYRQSIRKGSETSSRGSVNLRIAFRLRPTFPVKDDKVDDVLGDCSVEYALMVTTDSGVGPFFCRRCDCASNPLAGGLGHALFVGAVAYDLLWREGCANTFMGKVDACSHDAEGRARLRQETCARSSDDVSNCTGNLSVIDPSVGEVDHGDCARREGDVLAESKYSRLNANYKVHRSRNRKDSNGTQGDSMDCLSKPGWRVAWRLSTMHGFSTIRTVPSRDGSSRLKGMNSWKSSGALWGPNR</sequence>
<organism evidence="2 3">
    <name type="scientific">Punica granatum</name>
    <name type="common">Pomegranate</name>
    <dbReference type="NCBI Taxonomy" id="22663"/>
    <lineage>
        <taxon>Eukaryota</taxon>
        <taxon>Viridiplantae</taxon>
        <taxon>Streptophyta</taxon>
        <taxon>Embryophyta</taxon>
        <taxon>Tracheophyta</taxon>
        <taxon>Spermatophyta</taxon>
        <taxon>Magnoliopsida</taxon>
        <taxon>eudicotyledons</taxon>
        <taxon>Gunneridae</taxon>
        <taxon>Pentapetalae</taxon>
        <taxon>rosids</taxon>
        <taxon>malvids</taxon>
        <taxon>Myrtales</taxon>
        <taxon>Lythraceae</taxon>
        <taxon>Punica</taxon>
    </lineage>
</organism>